<dbReference type="InterPro" id="IPR000073">
    <property type="entry name" value="AB_hydrolase_1"/>
</dbReference>
<proteinExistence type="predicted"/>
<reference evidence="2 3" key="1">
    <citation type="submission" date="2024-07" db="EMBL/GenBank/DDBJ databases">
        <title>Description of Labrys sedimenti sp. nov., isolated from a diclofenac-degrading enrichment culture.</title>
        <authorList>
            <person name="Tancsics A."/>
            <person name="Csepanyi A."/>
        </authorList>
    </citation>
    <scope>NUCLEOTIDE SEQUENCE [LARGE SCALE GENOMIC DNA]</scope>
    <source>
        <strain evidence="2 3">LMG 23578</strain>
    </source>
</reference>
<evidence type="ECO:0000313" key="3">
    <source>
        <dbReference type="Proteomes" id="UP001555786"/>
    </source>
</evidence>
<gene>
    <name evidence="2" type="ORF">ABXS05_25935</name>
</gene>
<dbReference type="PRINTS" id="PR00111">
    <property type="entry name" value="ABHYDROLASE"/>
</dbReference>
<dbReference type="InterPro" id="IPR029058">
    <property type="entry name" value="AB_hydrolase_fold"/>
</dbReference>
<dbReference type="InterPro" id="IPR050471">
    <property type="entry name" value="AB_hydrolase"/>
</dbReference>
<dbReference type="Gene3D" id="3.40.50.1820">
    <property type="entry name" value="alpha/beta hydrolase"/>
    <property type="match status" value="1"/>
</dbReference>
<organism evidence="2 3">
    <name type="scientific">Labrys neptuniae</name>
    <dbReference type="NCBI Taxonomy" id="376174"/>
    <lineage>
        <taxon>Bacteria</taxon>
        <taxon>Pseudomonadati</taxon>
        <taxon>Pseudomonadota</taxon>
        <taxon>Alphaproteobacteria</taxon>
        <taxon>Hyphomicrobiales</taxon>
        <taxon>Xanthobacteraceae</taxon>
        <taxon>Labrys</taxon>
    </lineage>
</organism>
<evidence type="ECO:0000313" key="2">
    <source>
        <dbReference type="EMBL" id="MEW9309016.1"/>
    </source>
</evidence>
<accession>A0ABV3PTL7</accession>
<name>A0ABV3PTL7_9HYPH</name>
<keyword evidence="3" id="KW-1185">Reference proteome</keyword>
<dbReference type="Proteomes" id="UP001555786">
    <property type="component" value="Unassembled WGS sequence"/>
</dbReference>
<dbReference type="SUPFAM" id="SSF53474">
    <property type="entry name" value="alpha/beta-Hydrolases"/>
    <property type="match status" value="1"/>
</dbReference>
<dbReference type="PANTHER" id="PTHR43433:SF5">
    <property type="entry name" value="AB HYDROLASE-1 DOMAIN-CONTAINING PROTEIN"/>
    <property type="match status" value="1"/>
</dbReference>
<protein>
    <submittedName>
        <fullName evidence="2">Alpha/beta hydrolase</fullName>
    </submittedName>
</protein>
<keyword evidence="2" id="KW-0378">Hydrolase</keyword>
<feature type="domain" description="AB hydrolase-1" evidence="1">
    <location>
        <begin position="24"/>
        <end position="262"/>
    </location>
</feature>
<dbReference type="PANTHER" id="PTHR43433">
    <property type="entry name" value="HYDROLASE, ALPHA/BETA FOLD FAMILY PROTEIN"/>
    <property type="match status" value="1"/>
</dbReference>
<sequence>MEERIIDGDGVRIRTQAFGNLDDPPILLIAGAFASMVWWPEDFVELLSSGGRYVIRYDSRDTGASTAYAPGTAKYTLGDMAKDAMAVLSGYNLQAGHLVGMSMGGVIAQLAALIRPHRVKTLTVVSSTPLGVEWLPPPREDYRQHMAMLHHLDWNDKNQVADFLVRDAEAVAGRRHPHDADAARQLIDRDLALSPSFSSLRNHLAVAAPSPVQAKAADIQVPTLILHGTADPVFPIAHADAMAAAVKGARLVAIEDGGHDLHPNDWPQIAREILLHTCVIHIGRL</sequence>
<dbReference type="GO" id="GO:0016787">
    <property type="term" value="F:hydrolase activity"/>
    <property type="evidence" value="ECO:0007669"/>
    <property type="project" value="UniProtKB-KW"/>
</dbReference>
<comment type="caution">
    <text evidence="2">The sequence shown here is derived from an EMBL/GenBank/DDBJ whole genome shotgun (WGS) entry which is preliminary data.</text>
</comment>
<dbReference type="RefSeq" id="WP_367625848.1">
    <property type="nucleotide sequence ID" value="NZ_JBFNQD010000011.1"/>
</dbReference>
<evidence type="ECO:0000259" key="1">
    <source>
        <dbReference type="Pfam" id="PF00561"/>
    </source>
</evidence>
<dbReference type="EMBL" id="JBFNQD010000011">
    <property type="protein sequence ID" value="MEW9309016.1"/>
    <property type="molecule type" value="Genomic_DNA"/>
</dbReference>
<dbReference type="Pfam" id="PF00561">
    <property type="entry name" value="Abhydrolase_1"/>
    <property type="match status" value="1"/>
</dbReference>